<proteinExistence type="predicted"/>
<evidence type="ECO:0000313" key="1">
    <source>
        <dbReference type="EMBL" id="MBX25264.1"/>
    </source>
</evidence>
<dbReference type="AlphaFoldDB" id="A0A2P2M4X9"/>
<protein>
    <submittedName>
        <fullName evidence="1">Uncharacterized protein</fullName>
    </submittedName>
</protein>
<accession>A0A2P2M4X9</accession>
<name>A0A2P2M4X9_RHIMU</name>
<sequence>MINTTGVCANRYSSFPANGRGSRSSYLLCIKQLACGL</sequence>
<dbReference type="EMBL" id="GGEC01044780">
    <property type="protein sequence ID" value="MBX25264.1"/>
    <property type="molecule type" value="Transcribed_RNA"/>
</dbReference>
<organism evidence="1">
    <name type="scientific">Rhizophora mucronata</name>
    <name type="common">Asiatic mangrove</name>
    <dbReference type="NCBI Taxonomy" id="61149"/>
    <lineage>
        <taxon>Eukaryota</taxon>
        <taxon>Viridiplantae</taxon>
        <taxon>Streptophyta</taxon>
        <taxon>Embryophyta</taxon>
        <taxon>Tracheophyta</taxon>
        <taxon>Spermatophyta</taxon>
        <taxon>Magnoliopsida</taxon>
        <taxon>eudicotyledons</taxon>
        <taxon>Gunneridae</taxon>
        <taxon>Pentapetalae</taxon>
        <taxon>rosids</taxon>
        <taxon>fabids</taxon>
        <taxon>Malpighiales</taxon>
        <taxon>Rhizophoraceae</taxon>
        <taxon>Rhizophora</taxon>
    </lineage>
</organism>
<reference evidence="1" key="1">
    <citation type="submission" date="2018-02" db="EMBL/GenBank/DDBJ databases">
        <title>Rhizophora mucronata_Transcriptome.</title>
        <authorList>
            <person name="Meera S.P."/>
            <person name="Sreeshan A."/>
            <person name="Augustine A."/>
        </authorList>
    </citation>
    <scope>NUCLEOTIDE SEQUENCE</scope>
    <source>
        <tissue evidence="1">Leaf</tissue>
    </source>
</reference>